<dbReference type="GO" id="GO:0050532">
    <property type="term" value="F:2-phosphosulfolactate phosphatase activity"/>
    <property type="evidence" value="ECO:0007669"/>
    <property type="project" value="InterPro"/>
</dbReference>
<sequence>MTSVNTPPATAQSQYQVRLDWGAAGVARIKDKADICVWIDVLATIPRPTGLGSVVLAGLNNRASVAKWILSEQVRRGDRTSIAIIAAGTAEGQFAVEDFLAAGALIDELATLGIDFCSPEAASAAAAFVGLKGAVGHLVTASVAGRELSAAGVRPTVLAAGKLDSVDLFNEADTAHLT</sequence>
<dbReference type="Proteomes" id="UP000524237">
    <property type="component" value="Unassembled WGS sequence"/>
</dbReference>
<dbReference type="Gene3D" id="3.90.1560.10">
    <property type="entry name" value="ComB-like"/>
    <property type="match status" value="1"/>
</dbReference>
<comment type="caution">
    <text evidence="2">The sequence shown here is derived from an EMBL/GenBank/DDBJ whole genome shotgun (WGS) entry which is preliminary data.</text>
</comment>
<evidence type="ECO:0000256" key="1">
    <source>
        <dbReference type="ARBA" id="ARBA00021948"/>
    </source>
</evidence>
<name>A0A7W3JV84_9MICO</name>
<keyword evidence="2" id="KW-0378">Hydrolase</keyword>
<evidence type="ECO:0000313" key="2">
    <source>
        <dbReference type="EMBL" id="MBA8829810.1"/>
    </source>
</evidence>
<dbReference type="SUPFAM" id="SSF142823">
    <property type="entry name" value="ComB-like"/>
    <property type="match status" value="1"/>
</dbReference>
<dbReference type="EMBL" id="JACGWU010000007">
    <property type="protein sequence ID" value="MBA8829810.1"/>
    <property type="molecule type" value="Genomic_DNA"/>
</dbReference>
<dbReference type="GO" id="GO:0000287">
    <property type="term" value="F:magnesium ion binding"/>
    <property type="evidence" value="ECO:0007669"/>
    <property type="project" value="InterPro"/>
</dbReference>
<dbReference type="RefSeq" id="WP_182485228.1">
    <property type="nucleotide sequence ID" value="NZ_JACGWU010000007.1"/>
</dbReference>
<organism evidence="2 3">
    <name type="scientific">Alpinimonas psychrophila</name>
    <dbReference type="NCBI Taxonomy" id="748908"/>
    <lineage>
        <taxon>Bacteria</taxon>
        <taxon>Bacillati</taxon>
        <taxon>Actinomycetota</taxon>
        <taxon>Actinomycetes</taxon>
        <taxon>Micrococcales</taxon>
        <taxon>Microbacteriaceae</taxon>
        <taxon>Alpinimonas</taxon>
    </lineage>
</organism>
<dbReference type="AlphaFoldDB" id="A0A7W3JV84"/>
<proteinExistence type="predicted"/>
<dbReference type="InterPro" id="IPR005238">
    <property type="entry name" value="ComB-like"/>
</dbReference>
<keyword evidence="3" id="KW-1185">Reference proteome</keyword>
<evidence type="ECO:0000313" key="3">
    <source>
        <dbReference type="Proteomes" id="UP000524237"/>
    </source>
</evidence>
<accession>A0A7W3JV84</accession>
<gene>
    <name evidence="2" type="ORF">FB555_001926</name>
</gene>
<reference evidence="2 3" key="1">
    <citation type="submission" date="2020-07" db="EMBL/GenBank/DDBJ databases">
        <title>Sequencing the genomes of 1000 actinobacteria strains.</title>
        <authorList>
            <person name="Klenk H.-P."/>
        </authorList>
    </citation>
    <scope>NUCLEOTIDE SEQUENCE [LARGE SCALE GENOMIC DNA]</scope>
    <source>
        <strain evidence="2 3">DSM 23737</strain>
    </source>
</reference>
<protein>
    <recommendedName>
        <fullName evidence="1">Probable 2-phosphosulfolactate phosphatase</fullName>
    </recommendedName>
</protein>
<dbReference type="InterPro" id="IPR036702">
    <property type="entry name" value="ComB-like_sf"/>
</dbReference>
<dbReference type="Pfam" id="PF04029">
    <property type="entry name" value="2-ph_phosp"/>
    <property type="match status" value="1"/>
</dbReference>